<dbReference type="EMBL" id="CP001999">
    <property type="protein sequence ID" value="ADG93532.1"/>
    <property type="molecule type" value="Genomic_DNA"/>
</dbReference>
<reference evidence="2 3" key="1">
    <citation type="journal article" date="2010" name="Stand. Genomic Sci.">
        <title>Complete genome sequence of Arcobacter nitrofigilis type strain (CI).</title>
        <authorList>
            <person name="Pati A."/>
            <person name="Gronow S."/>
            <person name="Lapidus A."/>
            <person name="Copeland A."/>
            <person name="Glavina Del Rio T."/>
            <person name="Nolan M."/>
            <person name="Lucas S."/>
            <person name="Tice H."/>
            <person name="Cheng J.F."/>
            <person name="Han C."/>
            <person name="Chertkov O."/>
            <person name="Bruce D."/>
            <person name="Tapia R."/>
            <person name="Goodwin L."/>
            <person name="Pitluck S."/>
            <person name="Liolios K."/>
            <person name="Ivanova N."/>
            <person name="Mavromatis K."/>
            <person name="Chen A."/>
            <person name="Palaniappan K."/>
            <person name="Land M."/>
            <person name="Hauser L."/>
            <person name="Chang Y.J."/>
            <person name="Jeffries C.D."/>
            <person name="Detter J.C."/>
            <person name="Rohde M."/>
            <person name="Goker M."/>
            <person name="Bristow J."/>
            <person name="Eisen J.A."/>
            <person name="Markowitz V."/>
            <person name="Hugenholtz P."/>
            <person name="Klenk H.P."/>
            <person name="Kyrpides N.C."/>
        </authorList>
    </citation>
    <scope>NUCLEOTIDE SEQUENCE [LARGE SCALE GENOMIC DNA]</scope>
    <source>
        <strain evidence="3">ATCC 33309 / DSM 7299 / CCUG 15893 / LMG 7604 / NCTC 12251 / CI</strain>
    </source>
</reference>
<dbReference type="InterPro" id="IPR041854">
    <property type="entry name" value="BFD-like_2Fe2S-bd_dom_sf"/>
</dbReference>
<dbReference type="OrthoDB" id="5344260at2"/>
<gene>
    <name evidence="2" type="ordered locus">Arnit_1878</name>
</gene>
<accession>D5V1U8</accession>
<evidence type="ECO:0000313" key="3">
    <source>
        <dbReference type="Proteomes" id="UP000000939"/>
    </source>
</evidence>
<evidence type="ECO:0000313" key="2">
    <source>
        <dbReference type="EMBL" id="ADG93532.1"/>
    </source>
</evidence>
<sequence>MLENFDKNYEVCNCIKVTISDIKTSIINDGVKSLRDLQEKTRAGTECRNCLMNEVDFGKVKKKIYCKDILGEFANG</sequence>
<protein>
    <submittedName>
        <fullName evidence="2">BFD domain protein (2Fe-2S)-binding domain protein</fullName>
    </submittedName>
</protein>
<name>D5V1U8_ARCNC</name>
<evidence type="ECO:0000259" key="1">
    <source>
        <dbReference type="Pfam" id="PF04324"/>
    </source>
</evidence>
<dbReference type="Gene3D" id="1.10.10.1100">
    <property type="entry name" value="BFD-like [2Fe-2S]-binding domain"/>
    <property type="match status" value="1"/>
</dbReference>
<dbReference type="Pfam" id="PF04324">
    <property type="entry name" value="Fer2_BFD"/>
    <property type="match status" value="1"/>
</dbReference>
<feature type="domain" description="BFD-like [2Fe-2S]-binding" evidence="1">
    <location>
        <begin position="11"/>
        <end position="52"/>
    </location>
</feature>
<dbReference type="AlphaFoldDB" id="D5V1U8"/>
<dbReference type="HOGENOM" id="CLU_2630432_0_0_7"/>
<proteinExistence type="predicted"/>
<dbReference type="InterPro" id="IPR007419">
    <property type="entry name" value="BFD-like_2Fe2S-bd_dom"/>
</dbReference>
<dbReference type="STRING" id="572480.Arnit_1878"/>
<keyword evidence="3" id="KW-1185">Reference proteome</keyword>
<organism evidence="2 3">
    <name type="scientific">Arcobacter nitrofigilis (strain ATCC 33309 / DSM 7299 / CCUG 15893 / LMG 7604 / NCTC 12251 / CI)</name>
    <name type="common">Campylobacter nitrofigilis</name>
    <dbReference type="NCBI Taxonomy" id="572480"/>
    <lineage>
        <taxon>Bacteria</taxon>
        <taxon>Pseudomonadati</taxon>
        <taxon>Campylobacterota</taxon>
        <taxon>Epsilonproteobacteria</taxon>
        <taxon>Campylobacterales</taxon>
        <taxon>Arcobacteraceae</taxon>
        <taxon>Arcobacter</taxon>
    </lineage>
</organism>
<dbReference type="RefSeq" id="WP_013135677.1">
    <property type="nucleotide sequence ID" value="NC_014166.1"/>
</dbReference>
<dbReference type="Proteomes" id="UP000000939">
    <property type="component" value="Chromosome"/>
</dbReference>
<dbReference type="KEGG" id="ant:Arnit_1878"/>